<dbReference type="AlphaFoldDB" id="A0AAN7GHY4"/>
<dbReference type="Gene3D" id="2.170.150.80">
    <property type="entry name" value="NAC domain"/>
    <property type="match status" value="1"/>
</dbReference>
<dbReference type="Proteomes" id="UP001345219">
    <property type="component" value="Chromosome 10"/>
</dbReference>
<proteinExistence type="predicted"/>
<evidence type="ECO:0000259" key="5">
    <source>
        <dbReference type="PROSITE" id="PS51005"/>
    </source>
</evidence>
<sequence length="176" mass="20271">MEVPNVPGLNFNPTGDELLAHYLKQRILDLRSGDPNYSTNRHLIPDIELYNWDPEDLPTQYSSLSRTRCSGRQWFFFCRRVEKYRNSNRSERTVSGSGYWKITGSDTKVTSEDTGAEIGKKKKLTFYRGRIPNGTMTSWGMHEYHLNPPCLGYNNAEEVLSSTLQSTLCFSIFRVT</sequence>
<dbReference type="EMBL" id="JAXIOK010000021">
    <property type="protein sequence ID" value="KAK4746435.1"/>
    <property type="molecule type" value="Genomic_DNA"/>
</dbReference>
<dbReference type="InterPro" id="IPR036093">
    <property type="entry name" value="NAC_dom_sf"/>
</dbReference>
<comment type="caution">
    <text evidence="6">The sequence shown here is derived from an EMBL/GenBank/DDBJ whole genome shotgun (WGS) entry which is preliminary data.</text>
</comment>
<dbReference type="GO" id="GO:0003677">
    <property type="term" value="F:DNA binding"/>
    <property type="evidence" value="ECO:0007669"/>
    <property type="project" value="UniProtKB-KW"/>
</dbReference>
<reference evidence="6 7" key="1">
    <citation type="journal article" date="2023" name="Hortic Res">
        <title>Pangenome of water caltrop reveals structural variations and asymmetric subgenome divergence after allopolyploidization.</title>
        <authorList>
            <person name="Zhang X."/>
            <person name="Chen Y."/>
            <person name="Wang L."/>
            <person name="Yuan Y."/>
            <person name="Fang M."/>
            <person name="Shi L."/>
            <person name="Lu R."/>
            <person name="Comes H.P."/>
            <person name="Ma Y."/>
            <person name="Chen Y."/>
            <person name="Huang G."/>
            <person name="Zhou Y."/>
            <person name="Zheng Z."/>
            <person name="Qiu Y."/>
        </authorList>
    </citation>
    <scope>NUCLEOTIDE SEQUENCE [LARGE SCALE GENOMIC DNA]</scope>
    <source>
        <tissue evidence="6">Roots</tissue>
    </source>
</reference>
<feature type="domain" description="NAC" evidence="5">
    <location>
        <begin position="5"/>
        <end position="166"/>
    </location>
</feature>
<organism evidence="6 7">
    <name type="scientific">Trapa incisa</name>
    <dbReference type="NCBI Taxonomy" id="236973"/>
    <lineage>
        <taxon>Eukaryota</taxon>
        <taxon>Viridiplantae</taxon>
        <taxon>Streptophyta</taxon>
        <taxon>Embryophyta</taxon>
        <taxon>Tracheophyta</taxon>
        <taxon>Spermatophyta</taxon>
        <taxon>Magnoliopsida</taxon>
        <taxon>eudicotyledons</taxon>
        <taxon>Gunneridae</taxon>
        <taxon>Pentapetalae</taxon>
        <taxon>rosids</taxon>
        <taxon>malvids</taxon>
        <taxon>Myrtales</taxon>
        <taxon>Lythraceae</taxon>
        <taxon>Trapa</taxon>
    </lineage>
</organism>
<keyword evidence="4" id="KW-0539">Nucleus</keyword>
<keyword evidence="7" id="KW-1185">Reference proteome</keyword>
<evidence type="ECO:0000256" key="4">
    <source>
        <dbReference type="ARBA" id="ARBA00023242"/>
    </source>
</evidence>
<gene>
    <name evidence="6" type="ORF">SAY87_012747</name>
</gene>
<dbReference type="InterPro" id="IPR003441">
    <property type="entry name" value="NAC-dom"/>
</dbReference>
<evidence type="ECO:0000256" key="1">
    <source>
        <dbReference type="ARBA" id="ARBA00023015"/>
    </source>
</evidence>
<dbReference type="PROSITE" id="PS51005">
    <property type="entry name" value="NAC"/>
    <property type="match status" value="1"/>
</dbReference>
<dbReference type="Pfam" id="PF02365">
    <property type="entry name" value="NAM"/>
    <property type="match status" value="1"/>
</dbReference>
<evidence type="ECO:0000256" key="2">
    <source>
        <dbReference type="ARBA" id="ARBA00023125"/>
    </source>
</evidence>
<evidence type="ECO:0000256" key="3">
    <source>
        <dbReference type="ARBA" id="ARBA00023163"/>
    </source>
</evidence>
<dbReference type="PANTHER" id="PTHR31744">
    <property type="entry name" value="PROTEIN CUP-SHAPED COTYLEDON 2-RELATED"/>
    <property type="match status" value="1"/>
</dbReference>
<dbReference type="GO" id="GO:0006355">
    <property type="term" value="P:regulation of DNA-templated transcription"/>
    <property type="evidence" value="ECO:0007669"/>
    <property type="project" value="InterPro"/>
</dbReference>
<name>A0AAN7GHY4_9MYRT</name>
<evidence type="ECO:0000313" key="6">
    <source>
        <dbReference type="EMBL" id="KAK4746435.1"/>
    </source>
</evidence>
<dbReference type="SUPFAM" id="SSF101941">
    <property type="entry name" value="NAC domain"/>
    <property type="match status" value="1"/>
</dbReference>
<protein>
    <recommendedName>
        <fullName evidence="5">NAC domain-containing protein</fullName>
    </recommendedName>
</protein>
<keyword evidence="2" id="KW-0238">DNA-binding</keyword>
<keyword evidence="3" id="KW-0804">Transcription</keyword>
<accession>A0AAN7GHY4</accession>
<evidence type="ECO:0000313" key="7">
    <source>
        <dbReference type="Proteomes" id="UP001345219"/>
    </source>
</evidence>
<keyword evidence="1" id="KW-0805">Transcription regulation</keyword>